<organism evidence="3 4">
    <name type="scientific">Methanophagales virus GBV301</name>
    <dbReference type="NCBI Taxonomy" id="2999280"/>
    <lineage>
        <taxon>Viruses</taxon>
        <taxon>Duplodnaviria</taxon>
        <taxon>Heunggongvirae</taxon>
        <taxon>Uroviricota</taxon>
        <taxon>Caudoviricetes</taxon>
        <taxon>Nakonvirales</taxon>
        <taxon>Ekchuahviridae</taxon>
        <taxon>Kukulkanvirus</taxon>
        <taxon>Kukulkanvirus guaymasense</taxon>
    </lineage>
</organism>
<dbReference type="Pfam" id="PF13439">
    <property type="entry name" value="Glyco_transf_4"/>
    <property type="match status" value="1"/>
</dbReference>
<dbReference type="PANTHER" id="PTHR12526:SF634">
    <property type="entry name" value="BLL3361 PROTEIN"/>
    <property type="match status" value="1"/>
</dbReference>
<keyword evidence="4" id="KW-1185">Reference proteome</keyword>
<feature type="domain" description="Glycosyl transferase family 1" evidence="1">
    <location>
        <begin position="184"/>
        <end position="316"/>
    </location>
</feature>
<dbReference type="Pfam" id="PF00534">
    <property type="entry name" value="Glycos_transf_1"/>
    <property type="match status" value="1"/>
</dbReference>
<feature type="domain" description="Glycosyltransferase subfamily 4-like N-terminal" evidence="2">
    <location>
        <begin position="21"/>
        <end position="169"/>
    </location>
</feature>
<evidence type="ECO:0000313" key="4">
    <source>
        <dbReference type="Proteomes" id="UP001156259"/>
    </source>
</evidence>
<proteinExistence type="predicted"/>
<dbReference type="CDD" id="cd03801">
    <property type="entry name" value="GT4_PimA-like"/>
    <property type="match status" value="1"/>
</dbReference>
<dbReference type="InterPro" id="IPR001296">
    <property type="entry name" value="Glyco_trans_1"/>
</dbReference>
<sequence>MKIGVITSVFLPLIDNAYKYYGGMEIRTLSLIEYLSAKGHEVHVFATNDSSLNMKNVMLHTGHFPIWDGKRSSYEMEKDIIQSNLDVLKSCDAVLEDNHFHYYNYLASKEDFKQNVVMSWDFYPNNLNALPPKPRNVVCVSKYLRNAIRDKFASEGHKIYYAYSGLNLDYYKPFNYHSSFDGPILFLSRFSNIKGGHIFLQLAKDFPHEDFLLLGDVLFTNEPAYVWKLKQKADEMRNVQVIFNASWDEKIKALQTCKLLVHPCITPEPLGLNCLEAQFFGKYVVGYGMGGLLETVKDNKTGGLVFPSNDAVANYVQLREKLKAFLSREPNPEACMRNVVMNFNFKQLSAPVYEAILEGADEGTIHKLERKQNSKTI</sequence>
<gene>
    <name evidence="3" type="ORF">LDLAKGPJ_00068</name>
</gene>
<dbReference type="PANTHER" id="PTHR12526">
    <property type="entry name" value="GLYCOSYLTRANSFERASE"/>
    <property type="match status" value="1"/>
</dbReference>
<evidence type="ECO:0000259" key="1">
    <source>
        <dbReference type="Pfam" id="PF00534"/>
    </source>
</evidence>
<dbReference type="Proteomes" id="UP001156259">
    <property type="component" value="Segment"/>
</dbReference>
<reference evidence="3 4" key="1">
    <citation type="submission" date="2022-10" db="EMBL/GenBank/DDBJ databases">
        <title>Evolutionary Diversification of Methanotrophic Ca. Methanophagales (ANME-1) and Their Expansive Virome.</title>
        <authorList>
            <person name="Laso-Perez R."/>
            <person name="Wu F."/>
            <person name="Cremiere A."/>
            <person name="Speth D.R."/>
            <person name="Magyar J.S."/>
            <person name="Krupovic M."/>
            <person name="Orphan V.J."/>
        </authorList>
    </citation>
    <scope>NUCLEOTIDE SEQUENCE [LARGE SCALE GENOMIC DNA]</scope>
</reference>
<dbReference type="GO" id="GO:0016757">
    <property type="term" value="F:glycosyltransferase activity"/>
    <property type="evidence" value="ECO:0007669"/>
    <property type="project" value="InterPro"/>
</dbReference>
<protein>
    <recommendedName>
        <fullName evidence="5">Glycosyltransferase</fullName>
    </recommendedName>
</protein>
<dbReference type="SUPFAM" id="SSF53756">
    <property type="entry name" value="UDP-Glycosyltransferase/glycogen phosphorylase"/>
    <property type="match status" value="1"/>
</dbReference>
<dbReference type="EMBL" id="OP880252">
    <property type="protein sequence ID" value="WAE39492.1"/>
    <property type="molecule type" value="Genomic_DNA"/>
</dbReference>
<accession>A0A9E9AA44</accession>
<name>A0A9E9AA44_9CAUD</name>
<dbReference type="InterPro" id="IPR028098">
    <property type="entry name" value="Glyco_trans_4-like_N"/>
</dbReference>
<evidence type="ECO:0000259" key="2">
    <source>
        <dbReference type="Pfam" id="PF13439"/>
    </source>
</evidence>
<dbReference type="Gene3D" id="3.40.50.2000">
    <property type="entry name" value="Glycogen Phosphorylase B"/>
    <property type="match status" value="2"/>
</dbReference>
<evidence type="ECO:0000313" key="3">
    <source>
        <dbReference type="EMBL" id="WAE39492.1"/>
    </source>
</evidence>
<evidence type="ECO:0008006" key="5">
    <source>
        <dbReference type="Google" id="ProtNLM"/>
    </source>
</evidence>